<evidence type="ECO:0000256" key="7">
    <source>
        <dbReference type="SAM" id="MobiDB-lite"/>
    </source>
</evidence>
<evidence type="ECO:0000259" key="8">
    <source>
        <dbReference type="PROSITE" id="PS50102"/>
    </source>
</evidence>
<feature type="compositionally biased region" description="Basic and acidic residues" evidence="7">
    <location>
        <begin position="619"/>
        <end position="632"/>
    </location>
</feature>
<feature type="compositionally biased region" description="Basic residues" evidence="7">
    <location>
        <begin position="678"/>
        <end position="687"/>
    </location>
</feature>
<feature type="compositionally biased region" description="Basic and acidic residues" evidence="7">
    <location>
        <begin position="1385"/>
        <end position="1403"/>
    </location>
</feature>
<feature type="region of interest" description="Disordered" evidence="7">
    <location>
        <begin position="1383"/>
        <end position="1623"/>
    </location>
</feature>
<evidence type="ECO:0000256" key="2">
    <source>
        <dbReference type="ARBA" id="ARBA00022723"/>
    </source>
</evidence>
<dbReference type="Pfam" id="PF12874">
    <property type="entry name" value="zf-met"/>
    <property type="match status" value="1"/>
</dbReference>
<dbReference type="InterPro" id="IPR003604">
    <property type="entry name" value="Matrin/U1-like-C_Znf_C2H2"/>
</dbReference>
<keyword evidence="11" id="KW-1185">Reference proteome</keyword>
<keyword evidence="3" id="KW-0863">Zinc-finger</keyword>
<feature type="compositionally biased region" description="Basic residues" evidence="7">
    <location>
        <begin position="648"/>
        <end position="657"/>
    </location>
</feature>
<comment type="subcellular location">
    <subcellularLocation>
        <location evidence="1">Nucleus</location>
    </subcellularLocation>
</comment>
<feature type="region of interest" description="Disordered" evidence="7">
    <location>
        <begin position="1"/>
        <end position="41"/>
    </location>
</feature>
<feature type="compositionally biased region" description="Basic and acidic residues" evidence="7">
    <location>
        <begin position="353"/>
        <end position="364"/>
    </location>
</feature>
<dbReference type="SMART" id="SM00360">
    <property type="entry name" value="RRM"/>
    <property type="match status" value="3"/>
</dbReference>
<dbReference type="Ensembl" id="ENSOANT00000049256.1">
    <property type="protein sequence ID" value="ENSOANP00000043250.1"/>
    <property type="gene ID" value="ENSOANG00000013007.3"/>
</dbReference>
<feature type="compositionally biased region" description="Basic and acidic residues" evidence="7">
    <location>
        <begin position="1939"/>
        <end position="1957"/>
    </location>
</feature>
<feature type="region of interest" description="Disordered" evidence="7">
    <location>
        <begin position="1806"/>
        <end position="1834"/>
    </location>
</feature>
<organism evidence="10 11">
    <name type="scientific">Ornithorhynchus anatinus</name>
    <name type="common">Duckbill platypus</name>
    <dbReference type="NCBI Taxonomy" id="9258"/>
    <lineage>
        <taxon>Eukaryota</taxon>
        <taxon>Metazoa</taxon>
        <taxon>Chordata</taxon>
        <taxon>Craniata</taxon>
        <taxon>Vertebrata</taxon>
        <taxon>Euteleostomi</taxon>
        <taxon>Mammalia</taxon>
        <taxon>Monotremata</taxon>
        <taxon>Ornithorhynchidae</taxon>
        <taxon>Ornithorhynchus</taxon>
    </lineage>
</organism>
<dbReference type="GO" id="GO:0005634">
    <property type="term" value="C:nucleus"/>
    <property type="evidence" value="ECO:0000318"/>
    <property type="project" value="GO_Central"/>
</dbReference>
<dbReference type="GO" id="GO:0003729">
    <property type="term" value="F:mRNA binding"/>
    <property type="evidence" value="ECO:0000318"/>
    <property type="project" value="GO_Central"/>
</dbReference>
<reference evidence="10" key="2">
    <citation type="submission" date="2025-08" db="UniProtKB">
        <authorList>
            <consortium name="Ensembl"/>
        </authorList>
    </citation>
    <scope>IDENTIFICATION</scope>
    <source>
        <strain evidence="10">Glennie</strain>
    </source>
</reference>
<evidence type="ECO:0000256" key="5">
    <source>
        <dbReference type="ARBA" id="ARBA00023242"/>
    </source>
</evidence>
<dbReference type="FunCoup" id="A0A6I8NQC9">
    <property type="interactions" value="4377"/>
</dbReference>
<feature type="compositionally biased region" description="Gly residues" evidence="7">
    <location>
        <begin position="1548"/>
        <end position="1561"/>
    </location>
</feature>
<evidence type="ECO:0000256" key="6">
    <source>
        <dbReference type="PROSITE-ProRule" id="PRU00176"/>
    </source>
</evidence>
<reference evidence="10" key="3">
    <citation type="submission" date="2025-09" db="UniProtKB">
        <authorList>
            <consortium name="Ensembl"/>
        </authorList>
    </citation>
    <scope>IDENTIFICATION</scope>
    <source>
        <strain evidence="10">Glennie</strain>
    </source>
</reference>
<dbReference type="Proteomes" id="UP000002279">
    <property type="component" value="Chromosome 18"/>
</dbReference>
<feature type="compositionally biased region" description="Basic and acidic residues" evidence="7">
    <location>
        <begin position="1519"/>
        <end position="1540"/>
    </location>
</feature>
<feature type="region of interest" description="Disordered" evidence="7">
    <location>
        <begin position="143"/>
        <end position="273"/>
    </location>
</feature>
<evidence type="ECO:0000256" key="4">
    <source>
        <dbReference type="ARBA" id="ARBA00022833"/>
    </source>
</evidence>
<feature type="compositionally biased region" description="Polar residues" evidence="7">
    <location>
        <begin position="2129"/>
        <end position="2138"/>
    </location>
</feature>
<dbReference type="SUPFAM" id="SSF57667">
    <property type="entry name" value="beta-beta-alpha zinc fingers"/>
    <property type="match status" value="1"/>
</dbReference>
<dbReference type="GO" id="GO:0008270">
    <property type="term" value="F:zinc ion binding"/>
    <property type="evidence" value="ECO:0007669"/>
    <property type="project" value="UniProtKB-KW"/>
</dbReference>
<keyword evidence="4" id="KW-0862">Zinc</keyword>
<evidence type="ECO:0000256" key="3">
    <source>
        <dbReference type="ARBA" id="ARBA00022771"/>
    </source>
</evidence>
<dbReference type="PROSITE" id="PS00028">
    <property type="entry name" value="ZINC_FINGER_C2H2_1"/>
    <property type="match status" value="1"/>
</dbReference>
<feature type="compositionally biased region" description="Basic residues" evidence="7">
    <location>
        <begin position="1998"/>
        <end position="2007"/>
    </location>
</feature>
<dbReference type="InterPro" id="IPR012677">
    <property type="entry name" value="Nucleotide-bd_a/b_plait_sf"/>
</dbReference>
<evidence type="ECO:0000256" key="1">
    <source>
        <dbReference type="ARBA" id="ARBA00004123"/>
    </source>
</evidence>
<name>A0A6I8NQC9_ORNAN</name>
<accession>A0A6I8NQC9</accession>
<keyword evidence="5" id="KW-0539">Nucleus</keyword>
<dbReference type="SMART" id="SM00451">
    <property type="entry name" value="ZnF_U1"/>
    <property type="match status" value="2"/>
</dbReference>
<feature type="compositionally biased region" description="Low complexity" evidence="7">
    <location>
        <begin position="1728"/>
        <end position="1737"/>
    </location>
</feature>
<feature type="region of interest" description="Disordered" evidence="7">
    <location>
        <begin position="619"/>
        <end position="716"/>
    </location>
</feature>
<dbReference type="GeneTree" id="ENSGT00940000153322"/>
<evidence type="ECO:0000313" key="10">
    <source>
        <dbReference type="Ensembl" id="ENSOANP00000043250.1"/>
    </source>
</evidence>
<feature type="region of interest" description="Disordered" evidence="7">
    <location>
        <begin position="317"/>
        <end position="519"/>
    </location>
</feature>
<feature type="domain" description="RRM" evidence="8">
    <location>
        <begin position="813"/>
        <end position="888"/>
    </location>
</feature>
<sequence length="2200" mass="238292">MRPGWPSSLPSVGVNGGRGGRRAGRGSGGGEGARPRRPRRKGVFTRVRDGACVFFYQLLKAVLFELYSFVLFLENFAPLVNSLNLGIASPLLLGPSPLQLAQIKTQLALRQLNTVASHVGPAAPCALFNQAVLKIAMSRPMFDPRGPFPGQRPRAPNSSGMKPRGAFTRTGPPGPPRLPPAGRAQGIPPRFGGQDSHQRTGAPRANLQAARPQLDPRPTGEKADLQETPLKIKTRVSRWDSSPHPPAAAAPKRPAPPTPDQSSRAQSRYTNESASSILASFGLSHEDLEELSRYPDEQLTPENMPLILREIRIRKMGRRPPALPSQSRGKEPRGREAVPSSVIDYGHASKYGYAKEPREARAYDPEVPTEDSGPEFPPQPDISLSGGGPPPHPPPPPPPPPACSPMFPVGDLTRPTGFRGEPSSGRPYFPADGASEMSRLNAAPGGQAVLEPGNCRSQSLGHPLSHSVGSPASPSVAPPSFPAELISAPSQPERMPHEPGIDPADAQIGSAAGRKGYPAQDEAPIQSPFGVVKASWLPKFSQADAQKMKRLPTPSMMNDYYAASPRIFPHMCSLCNVECSHLKDWIQHQNTPTHIESCRQLCQQYPDWNPEVLLRRNDGERKENQTPKRHPDSTGSSPRHCRGSSSGHKFHRSRSRSPCRYGQNRARSRSPRPPYRFSPRHRSRSPQRSRNPLRCSPRPQRSASTDWSSKRAVRSPDKKAALEAVVQSLGHGFVAEFNKQKNLRAAEKAQSAAQKIPYHAGLKKVPVPARSVQKEPISKIPENPNLTKNHMMSNKGKLSLSKICQDKFLNCGTVIHISDLPDDGYTEQDIKKLVQPFGKVSDLLIIPSRNEAYLEMHFKEAVTAAVKFSETEPVLVKGRRVKMWAAGRKTLLALPAQIRMDSDAVTSQIKDVTPILKKDTGILKMVKSVTSLASTGPKRIPEMKKIDLKAKESLKPTTGPENLGPAGVASSDCNRPVGTLLVRAGTETNENVEPASKREPEDVCVVAVSNLPEKGYSIEEVSNLAKPFGGLKDVLIMTTHKKAYMEISRKSADSMVKFYTCFPMSVDGSQLSVSLAPENTDIRDKEAVFMALIKESDSKANLDTICSHFVLLGNLPDDGYSELELVCVGLRFGKVDHYVVFSNKNQAIIQLDSPGSAKTMCSFLQQYPFNLGDKILTCALSTKKALPKVQVIKEQEQRKESPGLKNYPVGTSEVRTAADKSPVNPTVIKKEASPTANIQIIPFRPKTESFKGHPERAAWNLGPASGPAGVEQSAREAEVELADSASILANIGLSSEIWEECSADLQSEDLLTDDYALVFSQSPDLSPDGKPGESSCENDFFFTDQPRISPSLSDEDAAEVEVPGVMREGLPLLYSGNSLEGISVEDERAVSTPETPEKSSDAEGKEEDGEELEEAGTETRTRPDAGEEKPDKNEAKASVDMVKLEKVALGVRETAPWSPTTKTCRAKGPWQAKPSELPKTGPQVVSPAAKSRVTSRVVLSSPSPSKARAVVRPVETGPEDPKAFSRPELRSRPIAEKRLASGETGPLRAGGGRTGLPGGGCKAKLSLSPTARGGGGKSPIQQDKDPRVECRGSSKQSQERLSRTAIVKMEDSSNKAPAGRNVKNLKTTISRNVQPKEEEELFPFNLDEFVTVDEVVEEVDPPTPAKVPPPRGKRKEPPKNTLFPELGSKRRKEKSSGPRLVESELSFVTLDEIGEEEEAGRPAPGEPPVRAGGRPRALLTVDEVADEEELAPGAGRPRSLVTLDEITEQEDGPPRGGAKAGAPPLADDDEREPLVTVDEIGEVEELLLSESSAPNLGPKGEGDGGGRGPLDFLSAELPEDPAALVTVDELHDEGLYQPLVTLDEVTEEDEEFLEDFNSLKEDLNFVTVDEVGEEEEGEGGVPAVAAHEADSSTVKPEPRERAEAVDKRARRGAASLGKPQEKPEVAHGRDLRSKKALEMAPRPEMARQPAGPCLRRAGTLQGSEVKPESKQQPPAKIPAKRGRPRKRPLPEDVTAAEPAKPQEGPRAPVAKTEPTADVPAPGDRRRLPSALPAKGQNTRRSVAVPPASGQSEDGARPAAKTDPAAEMHPPKAQPKGEEKQPLGKPGKVQSKAGNAAPEKKRRKAEDSSLGKSKTSSFPQGLDFLVPKAGFFCQICSLFYSDQSTMANHCRGARHQQNMEKFIAKQKEERERKEAEEKSAT</sequence>
<dbReference type="PROSITE" id="PS50102">
    <property type="entry name" value="RRM"/>
    <property type="match status" value="1"/>
</dbReference>
<protein>
    <submittedName>
        <fullName evidence="10">Zinc finger protein 638</fullName>
    </submittedName>
</protein>
<feature type="compositionally biased region" description="Pro residues" evidence="7">
    <location>
        <begin position="388"/>
        <end position="403"/>
    </location>
</feature>
<feature type="domain" description="Matrin-type" evidence="9">
    <location>
        <begin position="2150"/>
        <end position="2180"/>
    </location>
</feature>
<evidence type="ECO:0000259" key="9">
    <source>
        <dbReference type="PROSITE" id="PS50171"/>
    </source>
</evidence>
<dbReference type="PROSITE" id="PS50171">
    <property type="entry name" value="ZF_MATRIN"/>
    <property type="match status" value="1"/>
</dbReference>
<evidence type="ECO:0000313" key="11">
    <source>
        <dbReference type="Proteomes" id="UP000002279"/>
    </source>
</evidence>
<keyword evidence="2" id="KW-0479">Metal-binding</keyword>
<dbReference type="PANTHER" id="PTHR15592">
    <property type="entry name" value="MATRIN 3/NUCLEAR PROTEIN 220-RELATED"/>
    <property type="match status" value="1"/>
</dbReference>
<dbReference type="OMA" id="WDDEPHM"/>
<proteinExistence type="predicted"/>
<dbReference type="Gene3D" id="3.30.70.330">
    <property type="match status" value="3"/>
</dbReference>
<dbReference type="InterPro" id="IPR013087">
    <property type="entry name" value="Znf_C2H2_type"/>
</dbReference>
<feature type="compositionally biased region" description="Basic and acidic residues" evidence="7">
    <location>
        <begin position="1417"/>
        <end position="1446"/>
    </location>
</feature>
<dbReference type="InterPro" id="IPR035979">
    <property type="entry name" value="RBD_domain_sf"/>
</dbReference>
<reference evidence="10 11" key="1">
    <citation type="journal article" date="2008" name="Nature">
        <title>Genome analysis of the platypus reveals unique signatures of evolution.</title>
        <authorList>
            <person name="Warren W.C."/>
            <person name="Hillier L.W."/>
            <person name="Marshall Graves J.A."/>
            <person name="Birney E."/>
            <person name="Ponting C.P."/>
            <person name="Grutzner F."/>
            <person name="Belov K."/>
            <person name="Miller W."/>
            <person name="Clarke L."/>
            <person name="Chinwalla A.T."/>
            <person name="Yang S.P."/>
            <person name="Heger A."/>
            <person name="Locke D.P."/>
            <person name="Miethke P."/>
            <person name="Waters P.D."/>
            <person name="Veyrunes F."/>
            <person name="Fulton L."/>
            <person name="Fulton B."/>
            <person name="Graves T."/>
            <person name="Wallis J."/>
            <person name="Puente X.S."/>
            <person name="Lopez-Otin C."/>
            <person name="Ordonez G.R."/>
            <person name="Eichler E.E."/>
            <person name="Chen L."/>
            <person name="Cheng Z."/>
            <person name="Deakin J.E."/>
            <person name="Alsop A."/>
            <person name="Thompson K."/>
            <person name="Kirby P."/>
            <person name="Papenfuss A.T."/>
            <person name="Wakefield M.J."/>
            <person name="Olender T."/>
            <person name="Lancet D."/>
            <person name="Huttley G.A."/>
            <person name="Smit A.F."/>
            <person name="Pask A."/>
            <person name="Temple-Smith P."/>
            <person name="Batzer M.A."/>
            <person name="Walker J.A."/>
            <person name="Konkel M.K."/>
            <person name="Harris R.S."/>
            <person name="Whittington C.M."/>
            <person name="Wong E.S."/>
            <person name="Gemmell N.J."/>
            <person name="Buschiazzo E."/>
            <person name="Vargas Jentzsch I.M."/>
            <person name="Merkel A."/>
            <person name="Schmitz J."/>
            <person name="Zemann A."/>
            <person name="Churakov G."/>
            <person name="Kriegs J.O."/>
            <person name="Brosius J."/>
            <person name="Murchison E.P."/>
            <person name="Sachidanandam R."/>
            <person name="Smith C."/>
            <person name="Hannon G.J."/>
            <person name="Tsend-Ayush E."/>
            <person name="McMillan D."/>
            <person name="Attenborough R."/>
            <person name="Rens W."/>
            <person name="Ferguson-Smith M."/>
            <person name="Lefevre C.M."/>
            <person name="Sharp J.A."/>
            <person name="Nicholas K.R."/>
            <person name="Ray D.A."/>
            <person name="Kube M."/>
            <person name="Reinhardt R."/>
            <person name="Pringle T.H."/>
            <person name="Taylor J."/>
            <person name="Jones R.C."/>
            <person name="Nixon B."/>
            <person name="Dacheux J.L."/>
            <person name="Niwa H."/>
            <person name="Sekita Y."/>
            <person name="Huang X."/>
            <person name="Stark A."/>
            <person name="Kheradpour P."/>
            <person name="Kellis M."/>
            <person name="Flicek P."/>
            <person name="Chen Y."/>
            <person name="Webber C."/>
            <person name="Hardison R."/>
            <person name="Nelson J."/>
            <person name="Hallsworth-Pepin K."/>
            <person name="Delehaunty K."/>
            <person name="Markovic C."/>
            <person name="Minx P."/>
            <person name="Feng Y."/>
            <person name="Kremitzki C."/>
            <person name="Mitreva M."/>
            <person name="Glasscock J."/>
            <person name="Wylie T."/>
            <person name="Wohldmann P."/>
            <person name="Thiru P."/>
            <person name="Nhan M.N."/>
            <person name="Pohl C.S."/>
            <person name="Smith S.M."/>
            <person name="Hou S."/>
            <person name="Nefedov M."/>
            <person name="de Jong P.J."/>
            <person name="Renfree M.B."/>
            <person name="Mardis E.R."/>
            <person name="Wilson R.K."/>
        </authorList>
    </citation>
    <scope>NUCLEOTIDE SEQUENCE [LARGE SCALE GENOMIC DNA]</scope>
    <source>
        <strain evidence="10 11">Glennie</strain>
    </source>
</reference>
<dbReference type="SUPFAM" id="SSF54928">
    <property type="entry name" value="RNA-binding domain, RBD"/>
    <property type="match status" value="3"/>
</dbReference>
<feature type="compositionally biased region" description="Pro residues" evidence="7">
    <location>
        <begin position="243"/>
        <end position="259"/>
    </location>
</feature>
<dbReference type="SMART" id="SM00355">
    <property type="entry name" value="ZnF_C2H2"/>
    <property type="match status" value="2"/>
</dbReference>
<dbReference type="Bgee" id="ENSOANG00000013007">
    <property type="expression patterns" value="Expressed in fibroblast and 8 other cell types or tissues"/>
</dbReference>
<feature type="compositionally biased region" description="Pro residues" evidence="7">
    <location>
        <begin position="1661"/>
        <end position="1670"/>
    </location>
</feature>
<feature type="compositionally biased region" description="Polar residues" evidence="7">
    <location>
        <begin position="1492"/>
        <end position="1504"/>
    </location>
</feature>
<feature type="region of interest" description="Disordered" evidence="7">
    <location>
        <begin position="1655"/>
        <end position="1792"/>
    </location>
</feature>
<dbReference type="InParanoid" id="A0A6I8NQC9"/>
<feature type="region of interest" description="Disordered" evidence="7">
    <location>
        <begin position="1891"/>
        <end position="2140"/>
    </location>
</feature>
<keyword evidence="6" id="KW-0694">RNA-binding</keyword>
<feature type="compositionally biased region" description="Acidic residues" evidence="7">
    <location>
        <begin position="1404"/>
        <end position="1416"/>
    </location>
</feature>
<dbReference type="Gene3D" id="3.30.160.60">
    <property type="entry name" value="Classic Zinc Finger"/>
    <property type="match status" value="1"/>
</dbReference>
<feature type="compositionally biased region" description="Polar residues" evidence="7">
    <location>
        <begin position="260"/>
        <end position="273"/>
    </location>
</feature>
<feature type="compositionally biased region" description="Basic and acidic residues" evidence="7">
    <location>
        <begin position="1582"/>
        <end position="1613"/>
    </location>
</feature>
<dbReference type="GO" id="GO:0043484">
    <property type="term" value="P:regulation of RNA splicing"/>
    <property type="evidence" value="ECO:0000318"/>
    <property type="project" value="GO_Central"/>
</dbReference>
<feature type="compositionally biased region" description="Basic and acidic residues" evidence="7">
    <location>
        <begin position="2083"/>
        <end position="2101"/>
    </location>
</feature>
<gene>
    <name evidence="10" type="primary">ZNF638</name>
</gene>
<feature type="compositionally biased region" description="Basic and acidic residues" evidence="7">
    <location>
        <begin position="1916"/>
        <end position="1927"/>
    </location>
</feature>
<feature type="compositionally biased region" description="Polar residues" evidence="7">
    <location>
        <begin position="633"/>
        <end position="647"/>
    </location>
</feature>
<dbReference type="InterPro" id="IPR036236">
    <property type="entry name" value="Znf_C2H2_sf"/>
</dbReference>
<dbReference type="InterPro" id="IPR000504">
    <property type="entry name" value="RRM_dom"/>
</dbReference>
<dbReference type="InterPro" id="IPR000690">
    <property type="entry name" value="Matrin/U1-C_Znf_C2H2"/>
</dbReference>